<accession>A0A8H5BDV1</accession>
<feature type="compositionally biased region" description="Pro residues" evidence="1">
    <location>
        <begin position="354"/>
        <end position="364"/>
    </location>
</feature>
<dbReference type="PANTHER" id="PTHR16461">
    <property type="entry name" value="TOLL-INTERACTING PROTEIN"/>
    <property type="match status" value="1"/>
</dbReference>
<feature type="compositionally biased region" description="Low complexity" evidence="1">
    <location>
        <begin position="44"/>
        <end position="55"/>
    </location>
</feature>
<feature type="compositionally biased region" description="Low complexity" evidence="1">
    <location>
        <begin position="216"/>
        <end position="232"/>
    </location>
</feature>
<feature type="compositionally biased region" description="Polar residues" evidence="1">
    <location>
        <begin position="1"/>
        <end position="16"/>
    </location>
</feature>
<evidence type="ECO:0000313" key="4">
    <source>
        <dbReference type="Proteomes" id="UP000567179"/>
    </source>
</evidence>
<dbReference type="CDD" id="cd14279">
    <property type="entry name" value="CUE"/>
    <property type="match status" value="1"/>
</dbReference>
<dbReference type="AlphaFoldDB" id="A0A8H5BDV1"/>
<dbReference type="OrthoDB" id="9942608at2759"/>
<gene>
    <name evidence="3" type="ORF">D9619_001527</name>
</gene>
<dbReference type="InterPro" id="IPR009060">
    <property type="entry name" value="UBA-like_sf"/>
</dbReference>
<feature type="compositionally biased region" description="Polar residues" evidence="1">
    <location>
        <begin position="418"/>
        <end position="429"/>
    </location>
</feature>
<feature type="compositionally biased region" description="Low complexity" evidence="1">
    <location>
        <begin position="278"/>
        <end position="290"/>
    </location>
</feature>
<protein>
    <recommendedName>
        <fullName evidence="2">CUE domain-containing protein</fullName>
    </recommendedName>
</protein>
<dbReference type="Proteomes" id="UP000567179">
    <property type="component" value="Unassembled WGS sequence"/>
</dbReference>
<dbReference type="Pfam" id="PF02845">
    <property type="entry name" value="CUE"/>
    <property type="match status" value="1"/>
</dbReference>
<sequence length="429" mass="45578">MSQPTSTNPFESSATSEAYAPPAGPPPGHSASPPVTEPSYQAPSDTADVTAHTVVTPPPPATSTGSPVPAASSPAPSNQSTRPVPSQSPAHTQSPPPQTAAQEREAVNDPRIIALRGMFPDYDDLILQSVLDSAGGNQDRAIDILLGMSDPDYRSEAPAQVQNPAPQLTQEQLDEQFARQLVMQEQQQQNQQWIQAQTDAGRPPPPVNYAVRPGAQTWQPQPGQQTWQSGPQLQQERPSEFQEQFTKIAETGKKTFGSLFSKVKAKIQEFETGKPVNASSSTPSVQQQQWTPPPQPAQQQAAYYDPNPAPRQVASPIQTPGVTPPPTQGVQGYDVSGSPPSGTTVQQQLQRQPSPSPAVVPPPSTTLDAAKFGLLPKRPVSLVRPDSGGAAGSSAPPPHPHHDDDSDDGLEYAENPFETDTATSATTKK</sequence>
<dbReference type="EMBL" id="JAACJJ010000028">
    <property type="protein sequence ID" value="KAF5321384.1"/>
    <property type="molecule type" value="Genomic_DNA"/>
</dbReference>
<dbReference type="PANTHER" id="PTHR16461:SF5">
    <property type="entry name" value="TOLL-INTERACTING PROTEIN"/>
    <property type="match status" value="1"/>
</dbReference>
<keyword evidence="4" id="KW-1185">Reference proteome</keyword>
<feature type="compositionally biased region" description="Polar residues" evidence="1">
    <location>
        <begin position="78"/>
        <end position="93"/>
    </location>
</feature>
<dbReference type="Gene3D" id="1.10.8.10">
    <property type="entry name" value="DNA helicase RuvA subunit, C-terminal domain"/>
    <property type="match status" value="1"/>
</dbReference>
<dbReference type="SUPFAM" id="SSF46934">
    <property type="entry name" value="UBA-like"/>
    <property type="match status" value="1"/>
</dbReference>
<reference evidence="3 4" key="1">
    <citation type="journal article" date="2020" name="ISME J.">
        <title>Uncovering the hidden diversity of litter-decomposition mechanisms in mushroom-forming fungi.</title>
        <authorList>
            <person name="Floudas D."/>
            <person name="Bentzer J."/>
            <person name="Ahren D."/>
            <person name="Johansson T."/>
            <person name="Persson P."/>
            <person name="Tunlid A."/>
        </authorList>
    </citation>
    <scope>NUCLEOTIDE SEQUENCE [LARGE SCALE GENOMIC DNA]</scope>
    <source>
        <strain evidence="3 4">CBS 101986</strain>
    </source>
</reference>
<dbReference type="GO" id="GO:0031624">
    <property type="term" value="F:ubiquitin conjugating enzyme binding"/>
    <property type="evidence" value="ECO:0007669"/>
    <property type="project" value="TreeGrafter"/>
</dbReference>
<name>A0A8H5BDV1_9AGAR</name>
<feature type="compositionally biased region" description="Polar residues" evidence="1">
    <location>
        <begin position="233"/>
        <end position="242"/>
    </location>
</feature>
<dbReference type="GO" id="GO:0043130">
    <property type="term" value="F:ubiquitin binding"/>
    <property type="evidence" value="ECO:0007669"/>
    <property type="project" value="InterPro"/>
</dbReference>
<feature type="compositionally biased region" description="Low complexity" evidence="1">
    <location>
        <begin position="385"/>
        <end position="394"/>
    </location>
</feature>
<dbReference type="InterPro" id="IPR003892">
    <property type="entry name" value="CUE"/>
</dbReference>
<comment type="caution">
    <text evidence="3">The sequence shown here is derived from an EMBL/GenBank/DDBJ whole genome shotgun (WGS) entry which is preliminary data.</text>
</comment>
<feature type="region of interest" description="Disordered" evidence="1">
    <location>
        <begin position="1"/>
        <end position="109"/>
    </location>
</feature>
<feature type="compositionally biased region" description="Low complexity" evidence="1">
    <location>
        <begin position="62"/>
        <end position="77"/>
    </location>
</feature>
<organism evidence="3 4">
    <name type="scientific">Psilocybe cf. subviscida</name>
    <dbReference type="NCBI Taxonomy" id="2480587"/>
    <lineage>
        <taxon>Eukaryota</taxon>
        <taxon>Fungi</taxon>
        <taxon>Dikarya</taxon>
        <taxon>Basidiomycota</taxon>
        <taxon>Agaricomycotina</taxon>
        <taxon>Agaricomycetes</taxon>
        <taxon>Agaricomycetidae</taxon>
        <taxon>Agaricales</taxon>
        <taxon>Agaricineae</taxon>
        <taxon>Strophariaceae</taxon>
        <taxon>Psilocybe</taxon>
    </lineage>
</organism>
<evidence type="ECO:0000256" key="1">
    <source>
        <dbReference type="SAM" id="MobiDB-lite"/>
    </source>
</evidence>
<feature type="compositionally biased region" description="Low complexity" evidence="1">
    <location>
        <begin position="297"/>
        <end position="306"/>
    </location>
</feature>
<evidence type="ECO:0000259" key="2">
    <source>
        <dbReference type="PROSITE" id="PS51140"/>
    </source>
</evidence>
<evidence type="ECO:0000313" key="3">
    <source>
        <dbReference type="EMBL" id="KAF5321384.1"/>
    </source>
</evidence>
<dbReference type="PROSITE" id="PS51140">
    <property type="entry name" value="CUE"/>
    <property type="match status" value="1"/>
</dbReference>
<feature type="domain" description="CUE" evidence="2">
    <location>
        <begin position="107"/>
        <end position="150"/>
    </location>
</feature>
<feature type="region of interest" description="Disordered" evidence="1">
    <location>
        <begin position="273"/>
        <end position="429"/>
    </location>
</feature>
<feature type="region of interest" description="Disordered" evidence="1">
    <location>
        <begin position="211"/>
        <end position="242"/>
    </location>
</feature>
<dbReference type="GO" id="GO:0005737">
    <property type="term" value="C:cytoplasm"/>
    <property type="evidence" value="ECO:0007669"/>
    <property type="project" value="TreeGrafter"/>
</dbReference>
<dbReference type="GO" id="GO:0006511">
    <property type="term" value="P:ubiquitin-dependent protein catabolic process"/>
    <property type="evidence" value="ECO:0007669"/>
    <property type="project" value="TreeGrafter"/>
</dbReference>
<proteinExistence type="predicted"/>